<reference evidence="1 2" key="1">
    <citation type="submission" date="2019-11" db="EMBL/GenBank/DDBJ databases">
        <title>Comparative genomics of hydrocarbon-degrading Desulfosarcina strains.</title>
        <authorList>
            <person name="Watanabe M."/>
            <person name="Kojima H."/>
            <person name="Fukui M."/>
        </authorList>
    </citation>
    <scope>NUCLEOTIDE SEQUENCE [LARGE SCALE GENOMIC DNA]</scope>
    <source>
        <strain evidence="1 2">PL12</strain>
    </source>
</reference>
<sequence>MAQAGAPTRSKSSAQRRYACGFDLAAALPCRRSRIAGNPNLPFLMDMVKRYHPWLFDIGNWIFSGSILHPFCGSGCAAGVARQLENGEVSYGREEDIAKRYLKSKIEPESGLSFRILTPGF</sequence>
<proteinExistence type="predicted"/>
<protein>
    <submittedName>
        <fullName evidence="1">Uncharacterized protein</fullName>
    </submittedName>
</protein>
<keyword evidence="2" id="KW-1185">Reference proteome</keyword>
<evidence type="ECO:0000313" key="1">
    <source>
        <dbReference type="EMBL" id="BBO68913.1"/>
    </source>
</evidence>
<evidence type="ECO:0000313" key="2">
    <source>
        <dbReference type="Proteomes" id="UP000427906"/>
    </source>
</evidence>
<organism evidence="1 2">
    <name type="scientific">Desulfosarcina alkanivorans</name>
    <dbReference type="NCBI Taxonomy" id="571177"/>
    <lineage>
        <taxon>Bacteria</taxon>
        <taxon>Pseudomonadati</taxon>
        <taxon>Thermodesulfobacteriota</taxon>
        <taxon>Desulfobacteria</taxon>
        <taxon>Desulfobacterales</taxon>
        <taxon>Desulfosarcinaceae</taxon>
        <taxon>Desulfosarcina</taxon>
    </lineage>
</organism>
<dbReference type="KEGG" id="dalk:DSCA_28430"/>
<dbReference type="Proteomes" id="UP000427906">
    <property type="component" value="Chromosome"/>
</dbReference>
<accession>A0A5K7YK78</accession>
<dbReference type="EMBL" id="AP021874">
    <property type="protein sequence ID" value="BBO68913.1"/>
    <property type="molecule type" value="Genomic_DNA"/>
</dbReference>
<name>A0A5K7YK78_9BACT</name>
<gene>
    <name evidence="1" type="ORF">DSCA_28430</name>
</gene>
<dbReference type="AlphaFoldDB" id="A0A5K7YK78"/>